<dbReference type="AlphaFoldDB" id="A0A914N7A7"/>
<feature type="region of interest" description="Disordered" evidence="1">
    <location>
        <begin position="1"/>
        <end position="50"/>
    </location>
</feature>
<accession>A0A914N7A7</accession>
<organism evidence="2 3">
    <name type="scientific">Meloidogyne incognita</name>
    <name type="common">Southern root-knot nematode worm</name>
    <name type="synonym">Oxyuris incognita</name>
    <dbReference type="NCBI Taxonomy" id="6306"/>
    <lineage>
        <taxon>Eukaryota</taxon>
        <taxon>Metazoa</taxon>
        <taxon>Ecdysozoa</taxon>
        <taxon>Nematoda</taxon>
        <taxon>Chromadorea</taxon>
        <taxon>Rhabditida</taxon>
        <taxon>Tylenchina</taxon>
        <taxon>Tylenchomorpha</taxon>
        <taxon>Tylenchoidea</taxon>
        <taxon>Meloidogynidae</taxon>
        <taxon>Meloidogyninae</taxon>
        <taxon>Meloidogyne</taxon>
        <taxon>Meloidogyne incognita group</taxon>
    </lineage>
</organism>
<proteinExistence type="predicted"/>
<sequence>MQDARRRRSRQYNPGQGSGVNQGGSSRQGVRPRQRGRPAADDKGKGKAMD</sequence>
<feature type="compositionally biased region" description="Basic and acidic residues" evidence="1">
    <location>
        <begin position="38"/>
        <end position="50"/>
    </location>
</feature>
<protein>
    <submittedName>
        <fullName evidence="3">Uncharacterized protein</fullName>
    </submittedName>
</protein>
<evidence type="ECO:0000313" key="3">
    <source>
        <dbReference type="WBParaSite" id="Minc3s03350g33590"/>
    </source>
</evidence>
<dbReference type="WBParaSite" id="Minc3s03350g33590">
    <property type="protein sequence ID" value="Minc3s03350g33590"/>
    <property type="gene ID" value="Minc3s03350g33590"/>
</dbReference>
<evidence type="ECO:0000313" key="2">
    <source>
        <dbReference type="Proteomes" id="UP000887563"/>
    </source>
</evidence>
<name>A0A914N7A7_MELIC</name>
<feature type="compositionally biased region" description="Basic residues" evidence="1">
    <location>
        <begin position="1"/>
        <end position="10"/>
    </location>
</feature>
<dbReference type="Proteomes" id="UP000887563">
    <property type="component" value="Unplaced"/>
</dbReference>
<reference evidence="3" key="1">
    <citation type="submission" date="2022-11" db="UniProtKB">
        <authorList>
            <consortium name="WormBaseParasite"/>
        </authorList>
    </citation>
    <scope>IDENTIFICATION</scope>
</reference>
<evidence type="ECO:0000256" key="1">
    <source>
        <dbReference type="SAM" id="MobiDB-lite"/>
    </source>
</evidence>
<keyword evidence="2" id="KW-1185">Reference proteome</keyword>